<dbReference type="InterPro" id="IPR013384">
    <property type="entry name" value="Flagell_FlgL"/>
</dbReference>
<dbReference type="InterPro" id="IPR001029">
    <property type="entry name" value="Flagellin_N"/>
</dbReference>
<dbReference type="GO" id="GO:0009424">
    <property type="term" value="C:bacterial-type flagellum hook"/>
    <property type="evidence" value="ECO:0007669"/>
    <property type="project" value="InterPro"/>
</dbReference>
<dbReference type="NCBIfam" id="TIGR02550">
    <property type="entry name" value="flagell_flgL"/>
    <property type="match status" value="1"/>
</dbReference>
<dbReference type="PANTHER" id="PTHR42792">
    <property type="entry name" value="FLAGELLIN"/>
    <property type="match status" value="1"/>
</dbReference>
<reference evidence="2 3" key="1">
    <citation type="submission" date="2019-03" db="EMBL/GenBank/DDBJ databases">
        <title>Genomic Encyclopedia of Type Strains, Phase IV (KMG-IV): sequencing the most valuable type-strain genomes for metagenomic binning, comparative biology and taxonomic classification.</title>
        <authorList>
            <person name="Goeker M."/>
        </authorList>
    </citation>
    <scope>NUCLEOTIDE SEQUENCE [LARGE SCALE GENOMIC DNA]</scope>
    <source>
        <strain evidence="2 3">LX-B</strain>
    </source>
</reference>
<keyword evidence="3" id="KW-1185">Reference proteome</keyword>
<dbReference type="Proteomes" id="UP000295008">
    <property type="component" value="Unassembled WGS sequence"/>
</dbReference>
<dbReference type="EMBL" id="SLUN01000018">
    <property type="protein sequence ID" value="TCL64802.1"/>
    <property type="molecule type" value="Genomic_DNA"/>
</dbReference>
<dbReference type="OrthoDB" id="9758307at2"/>
<dbReference type="Pfam" id="PF00669">
    <property type="entry name" value="Flagellin_N"/>
    <property type="match status" value="1"/>
</dbReference>
<gene>
    <name evidence="2" type="ORF">EDC14_1018101</name>
</gene>
<evidence type="ECO:0000313" key="2">
    <source>
        <dbReference type="EMBL" id="TCL64802.1"/>
    </source>
</evidence>
<organism evidence="2 3">
    <name type="scientific">Hydrogenispora ethanolica</name>
    <dbReference type="NCBI Taxonomy" id="1082276"/>
    <lineage>
        <taxon>Bacteria</taxon>
        <taxon>Bacillati</taxon>
        <taxon>Bacillota</taxon>
        <taxon>Hydrogenispora</taxon>
    </lineage>
</organism>
<keyword evidence="2" id="KW-0966">Cell projection</keyword>
<dbReference type="InterPro" id="IPR001492">
    <property type="entry name" value="Flagellin"/>
</dbReference>
<comment type="caution">
    <text evidence="2">The sequence shown here is derived from an EMBL/GenBank/DDBJ whole genome shotgun (WGS) entry which is preliminary data.</text>
</comment>
<accession>A0A4R1RGR6</accession>
<dbReference type="GO" id="GO:0005198">
    <property type="term" value="F:structural molecule activity"/>
    <property type="evidence" value="ECO:0007669"/>
    <property type="project" value="InterPro"/>
</dbReference>
<keyword evidence="2" id="KW-0282">Flagellum</keyword>
<keyword evidence="2" id="KW-0969">Cilium</keyword>
<dbReference type="SUPFAM" id="SSF64518">
    <property type="entry name" value="Phase 1 flagellin"/>
    <property type="match status" value="1"/>
</dbReference>
<dbReference type="PANTHER" id="PTHR42792:SF1">
    <property type="entry name" value="FLAGELLAR HOOK-ASSOCIATED PROTEIN 3"/>
    <property type="match status" value="1"/>
</dbReference>
<evidence type="ECO:0000313" key="3">
    <source>
        <dbReference type="Proteomes" id="UP000295008"/>
    </source>
</evidence>
<feature type="domain" description="Flagellin N-terminal" evidence="1">
    <location>
        <begin position="5"/>
        <end position="138"/>
    </location>
</feature>
<dbReference type="GO" id="GO:0071973">
    <property type="term" value="P:bacterial-type flagellum-dependent cell motility"/>
    <property type="evidence" value="ECO:0007669"/>
    <property type="project" value="InterPro"/>
</dbReference>
<proteinExistence type="predicted"/>
<name>A0A4R1RGR6_HYDET</name>
<sequence>MRVTSRMNSLSFLSDIMSREAEIQKKSSQYASGVVIQRPSDDPIGTARTMLMNSSIYQIKQYTNNSQEARTWLNSADKALQSVDEYLQRAYELLERGANSTLSDEQRIAIAEEIDQICSGIMEVANTNIDNRYIFAGTDVTSIPYNLRVSVSGNPLDLHDQPIVIDASNNRFQLQLDDGTVKTIVLPVESYGVYDGTSGKTLNDLTKAIQKQLDVAGFAVPVSVKMTPDNKITFYAGTTPPDGKTHTVVLRNAVTASGNVQAASAPAGTPPTIVLDSSADATDDFYTGNTVTFKNSDGTLETRKIVSYDGATRTATLDEACNTAVSATSTYDVVDSTLGQLGFADQATTRQLVGTSISSPVTVLGKYPLTGQVASATGSSVTLTSDATATADFYKNWTITIVSGPGAGQTQTITGYDGTTKEAALSGSWSVPLPDATSVYSLSPPLEGTVSAASADSDKIYLDSNAITTSFYMGMPITITDGAGQGQTRTIKSVEYDSVAGKYYAKLDSPLNTLPDASSKYSINANYFANEDNRFKISLGQGTSYEISLDSGTYSLTEFAAQLEKKIQNIGGDYANIKVSVNSDNQLSLVYQDPSGANKTLPIKLESGSSADILDKMGFISGDHSDQARPNYEGDYGSLNYEINVGVSLGVNQVGADIFDSIFTNLRKFSQDLRTGDLDALGDEDIRLFKQDQQKVLVAQSQIGTKVNRLESGITRMSGVEDYLTSMMSTINDTEYARIVMELKTQQAAYDAALQISGQLIPKTLLDYLD</sequence>
<protein>
    <submittedName>
        <fullName evidence="2">Flagellar hook-associated protein 3</fullName>
    </submittedName>
</protein>
<dbReference type="AlphaFoldDB" id="A0A4R1RGR6"/>
<evidence type="ECO:0000259" key="1">
    <source>
        <dbReference type="Pfam" id="PF00669"/>
    </source>
</evidence>
<dbReference type="Gene3D" id="1.20.1330.10">
    <property type="entry name" value="f41 fragment of flagellin, N-terminal domain"/>
    <property type="match status" value="2"/>
</dbReference>
<dbReference type="RefSeq" id="WP_132015126.1">
    <property type="nucleotide sequence ID" value="NZ_SLUN01000018.1"/>
</dbReference>